<dbReference type="VEuPathDB" id="VectorBase:MDOMA2_013296"/>
<gene>
    <name evidence="11" type="primary">101901588</name>
</gene>
<evidence type="ECO:0000256" key="4">
    <source>
        <dbReference type="ARBA" id="ARBA00022574"/>
    </source>
</evidence>
<dbReference type="PANTHER" id="PTHR22851:SF0">
    <property type="entry name" value="DDB1- AND CUL4-ASSOCIATED FACTOR 13"/>
    <property type="match status" value="1"/>
</dbReference>
<dbReference type="InterPro" id="IPR019775">
    <property type="entry name" value="WD40_repeat_CS"/>
</dbReference>
<organism evidence="11">
    <name type="scientific">Musca domestica</name>
    <name type="common">House fly</name>
    <dbReference type="NCBI Taxonomy" id="7370"/>
    <lineage>
        <taxon>Eukaryota</taxon>
        <taxon>Metazoa</taxon>
        <taxon>Ecdysozoa</taxon>
        <taxon>Arthropoda</taxon>
        <taxon>Hexapoda</taxon>
        <taxon>Insecta</taxon>
        <taxon>Pterygota</taxon>
        <taxon>Neoptera</taxon>
        <taxon>Endopterygota</taxon>
        <taxon>Diptera</taxon>
        <taxon>Brachycera</taxon>
        <taxon>Muscomorpha</taxon>
        <taxon>Muscoidea</taxon>
        <taxon>Muscidae</taxon>
        <taxon>Musca</taxon>
    </lineage>
</organism>
<proteinExistence type="inferred from homology"/>
<dbReference type="eggNOG" id="KOG0268">
    <property type="taxonomic scope" value="Eukaryota"/>
</dbReference>
<evidence type="ECO:0000256" key="9">
    <source>
        <dbReference type="PROSITE-ProRule" id="PRU00221"/>
    </source>
</evidence>
<evidence type="ECO:0000256" key="7">
    <source>
        <dbReference type="ARBA" id="ARBA00023274"/>
    </source>
</evidence>
<dbReference type="Pfam" id="PF00400">
    <property type="entry name" value="WD40"/>
    <property type="match status" value="4"/>
</dbReference>
<dbReference type="RefSeq" id="XP_005184191.2">
    <property type="nucleotide sequence ID" value="XM_005184134.4"/>
</dbReference>
<dbReference type="OrthoDB" id="10249065at2759"/>
<evidence type="ECO:0000313" key="11">
    <source>
        <dbReference type="EnsemblMetazoa" id="MDOA006817-PA"/>
    </source>
</evidence>
<feature type="repeat" description="WD" evidence="9">
    <location>
        <begin position="278"/>
        <end position="319"/>
    </location>
</feature>
<dbReference type="UniPathway" id="UPA00143"/>
<dbReference type="Pfam" id="PF04158">
    <property type="entry name" value="Sof1"/>
    <property type="match status" value="1"/>
</dbReference>
<keyword evidence="7" id="KW-0687">Ribonucleoprotein</keyword>
<keyword evidence="5" id="KW-0677">Repeat</keyword>
<evidence type="ECO:0000259" key="10">
    <source>
        <dbReference type="Pfam" id="PF04158"/>
    </source>
</evidence>
<evidence type="ECO:0000256" key="6">
    <source>
        <dbReference type="ARBA" id="ARBA00023242"/>
    </source>
</evidence>
<dbReference type="GO" id="GO:0032040">
    <property type="term" value="C:small-subunit processome"/>
    <property type="evidence" value="ECO:0007669"/>
    <property type="project" value="TreeGrafter"/>
</dbReference>
<dbReference type="Gene3D" id="2.130.10.10">
    <property type="entry name" value="YVTN repeat-like/Quinoprotein amine dehydrogenase"/>
    <property type="match status" value="2"/>
</dbReference>
<dbReference type="VEuPathDB" id="VectorBase:MDOA006817"/>
<dbReference type="InterPro" id="IPR036322">
    <property type="entry name" value="WD40_repeat_dom_sf"/>
</dbReference>
<dbReference type="SUPFAM" id="SSF50978">
    <property type="entry name" value="WD40 repeat-like"/>
    <property type="match status" value="1"/>
</dbReference>
<dbReference type="PROSITE" id="PS50294">
    <property type="entry name" value="WD_REPEATS_REGION"/>
    <property type="match status" value="3"/>
</dbReference>
<feature type="domain" description="Sof1-like protein" evidence="10">
    <location>
        <begin position="354"/>
        <end position="440"/>
    </location>
</feature>
<dbReference type="GO" id="GO:0000462">
    <property type="term" value="P:maturation of SSU-rRNA from tricistronic rRNA transcript (SSU-rRNA, 5.8S rRNA, LSU-rRNA)"/>
    <property type="evidence" value="ECO:0007669"/>
    <property type="project" value="TreeGrafter"/>
</dbReference>
<dbReference type="InterPro" id="IPR015943">
    <property type="entry name" value="WD40/YVTN_repeat-like_dom_sf"/>
</dbReference>
<comment type="similarity">
    <text evidence="2">Belongs to the WD repeat DCAF13/WDSOF1 family.</text>
</comment>
<dbReference type="STRING" id="7370.A0A1I8MNH7"/>
<dbReference type="InterPro" id="IPR051733">
    <property type="entry name" value="WD_repeat_DCAF13/WDSOF1"/>
</dbReference>
<dbReference type="GO" id="GO:0016567">
    <property type="term" value="P:protein ubiquitination"/>
    <property type="evidence" value="ECO:0007669"/>
    <property type="project" value="UniProtKB-UniPathway"/>
</dbReference>
<reference evidence="11" key="1">
    <citation type="submission" date="2020-05" db="UniProtKB">
        <authorList>
            <consortium name="EnsemblMetazoa"/>
        </authorList>
    </citation>
    <scope>IDENTIFICATION</scope>
    <source>
        <strain evidence="11">Aabys</strain>
    </source>
</reference>
<dbReference type="SMART" id="SM00320">
    <property type="entry name" value="WD40"/>
    <property type="match status" value="6"/>
</dbReference>
<dbReference type="FunFam" id="2.130.10.10:FF:000132">
    <property type="entry name" value="DDB1- and CUL4-associated factor 13"/>
    <property type="match status" value="1"/>
</dbReference>
<dbReference type="PROSITE" id="PS50082">
    <property type="entry name" value="WD_REPEATS_2"/>
    <property type="match status" value="4"/>
</dbReference>
<dbReference type="PROSITE" id="PS00678">
    <property type="entry name" value="WD_REPEATS_1"/>
    <property type="match status" value="1"/>
</dbReference>
<dbReference type="PANTHER" id="PTHR22851">
    <property type="entry name" value="U3 SMALL NUCLEOLAR RNA U3 SNORNA ASSOCIATED PROTEIN"/>
    <property type="match status" value="1"/>
</dbReference>
<dbReference type="FunFam" id="2.130.10.10:FF:000826">
    <property type="entry name" value="DDB1- and CUL4-associated factor 13"/>
    <property type="match status" value="1"/>
</dbReference>
<feature type="repeat" description="WD" evidence="9">
    <location>
        <begin position="62"/>
        <end position="104"/>
    </location>
</feature>
<evidence type="ECO:0000256" key="2">
    <source>
        <dbReference type="ARBA" id="ARBA00005649"/>
    </source>
</evidence>
<protein>
    <recommendedName>
        <fullName evidence="3">DDB1- and CUL4-associated factor 13</fullName>
    </recommendedName>
    <alternativeName>
        <fullName evidence="8">WD repeat and SOF domain-containing protein 1</fullName>
    </alternativeName>
</protein>
<comment type="subcellular location">
    <subcellularLocation>
        <location evidence="1">Nucleus</location>
        <location evidence="1">Nucleolus</location>
    </subcellularLocation>
</comment>
<name>A0A1I8MNH7_MUSDO</name>
<evidence type="ECO:0000256" key="3">
    <source>
        <dbReference type="ARBA" id="ARBA00021762"/>
    </source>
</evidence>
<dbReference type="KEGG" id="mde:101901588"/>
<feature type="repeat" description="WD" evidence="9">
    <location>
        <begin position="105"/>
        <end position="137"/>
    </location>
</feature>
<dbReference type="PRINTS" id="PR00320">
    <property type="entry name" value="GPROTEINBRPT"/>
</dbReference>
<dbReference type="InterPro" id="IPR007287">
    <property type="entry name" value="Sof1"/>
</dbReference>
<keyword evidence="6" id="KW-0539">Nucleus</keyword>
<evidence type="ECO:0000256" key="8">
    <source>
        <dbReference type="ARBA" id="ARBA00032239"/>
    </source>
</evidence>
<accession>A0A1I8MNH7</accession>
<sequence length="445" mass="51335">MKVKMISRNPDEYVRETKHEHHKLPRNYDPALHPMESAREYVRALNATKLERVFAKPFVGNLSGHRDGVSCFGKHPKLLSTLTSGAYDGEVRVWDLANRESIRSFVAHEGFVRGICYNVSGERFFTVGDDKNIKVWNSNAPDVGEDEEPINTILSRTMITGISHHRKESKFATCGEYCSIWDESRNDPLKNLKWGVDTLHDVAFNPVETSVLACCGSDRSIILYDQREANPLRKMVMTMKSNKLAWNPMEAFNFTVANEDCNLYTFDTRQLRNPLKIHFDHVSAVTDVDYSPTGKEFVSGSYDKTVRIYNVHQSHSRDIYHTKRMQHIVCVAWSLDNRYLFTGSDEMNIRMWKAKASEKLGVIRPRERVAFNYQEALKEKYAAHPQIKRIARHRQVPRHVLNSQKKMRAVKDKELRKEANVRNHSKPGSVPFVGEKKKAVLKEEV</sequence>
<evidence type="ECO:0000256" key="5">
    <source>
        <dbReference type="ARBA" id="ARBA00022737"/>
    </source>
</evidence>
<dbReference type="InterPro" id="IPR020472">
    <property type="entry name" value="WD40_PAC1"/>
</dbReference>
<evidence type="ECO:0000256" key="1">
    <source>
        <dbReference type="ARBA" id="ARBA00004604"/>
    </source>
</evidence>
<dbReference type="AlphaFoldDB" id="A0A1I8MNH7"/>
<feature type="repeat" description="WD" evidence="9">
    <location>
        <begin position="321"/>
        <end position="362"/>
    </location>
</feature>
<dbReference type="EnsemblMetazoa" id="MDOA006817-RA">
    <property type="protein sequence ID" value="MDOA006817-PA"/>
    <property type="gene ID" value="MDOA006817"/>
</dbReference>
<dbReference type="InterPro" id="IPR001680">
    <property type="entry name" value="WD40_rpt"/>
</dbReference>
<keyword evidence="4 9" id="KW-0853">WD repeat</keyword>